<name>A0A1Y5RI63_9RHOB</name>
<reference evidence="2 3" key="1">
    <citation type="submission" date="2017-03" db="EMBL/GenBank/DDBJ databases">
        <authorList>
            <person name="Afonso C.L."/>
            <person name="Miller P.J."/>
            <person name="Scott M.A."/>
            <person name="Spackman E."/>
            <person name="Goraichik I."/>
            <person name="Dimitrov K.M."/>
            <person name="Suarez D.L."/>
            <person name="Swayne D.E."/>
        </authorList>
    </citation>
    <scope>NUCLEOTIDE SEQUENCE [LARGE SCALE GENOMIC DNA]</scope>
    <source>
        <strain evidence="2 3">CECT 8287</strain>
    </source>
</reference>
<dbReference type="FunFam" id="3.40.50.720:FF:000702">
    <property type="entry name" value="NADH dehydrogenase (Ubiquinone)"/>
    <property type="match status" value="1"/>
</dbReference>
<keyword evidence="3" id="KW-1185">Reference proteome</keyword>
<proteinExistence type="predicted"/>
<dbReference type="RefSeq" id="WP_085891005.1">
    <property type="nucleotide sequence ID" value="NZ_FWFL01000002.1"/>
</dbReference>
<gene>
    <name evidence="2" type="primary">rmlD</name>
    <name evidence="2" type="ORF">PEL8287_00720</name>
</gene>
<dbReference type="GO" id="GO:0008831">
    <property type="term" value="F:dTDP-4-dehydrorhamnose reductase activity"/>
    <property type="evidence" value="ECO:0007669"/>
    <property type="project" value="UniProtKB-EC"/>
</dbReference>
<evidence type="ECO:0000313" key="3">
    <source>
        <dbReference type="Proteomes" id="UP000193827"/>
    </source>
</evidence>
<dbReference type="EMBL" id="FWFL01000002">
    <property type="protein sequence ID" value="SLN18145.1"/>
    <property type="molecule type" value="Genomic_DNA"/>
</dbReference>
<dbReference type="EC" id="1.1.1.133" evidence="2"/>
<dbReference type="GO" id="GO:0044877">
    <property type="term" value="F:protein-containing complex binding"/>
    <property type="evidence" value="ECO:0007669"/>
    <property type="project" value="TreeGrafter"/>
</dbReference>
<dbReference type="PANTHER" id="PTHR12126:SF11">
    <property type="entry name" value="NADH DEHYDROGENASE [UBIQUINONE] 1 ALPHA SUBCOMPLEX SUBUNIT 9, MITOCHONDRIAL"/>
    <property type="match status" value="1"/>
</dbReference>
<dbReference type="InterPro" id="IPR036291">
    <property type="entry name" value="NAD(P)-bd_dom_sf"/>
</dbReference>
<dbReference type="AlphaFoldDB" id="A0A1Y5RI63"/>
<dbReference type="Gene3D" id="3.40.50.720">
    <property type="entry name" value="NAD(P)-binding Rossmann-like Domain"/>
    <property type="match status" value="1"/>
</dbReference>
<sequence length="327" mass="35611">MSKLVTIYGGSGFVGRYIARRLAKQGWRIRVAVRRPNEAMHVKPYGAVGQVEPIFCNIRDDDSVRAAMQGADAVVNCVGTFDRKGRNNFDAVQHDGAERIARLAAEEGVKRLVHISAIGADTESDSIYSRTKALGEKGILAHFPGAVILRPSVIFGPEDEFFNRFAGMTRFGPILPVVGADTLFQTVYVDDVAAAAVKGVEGQADAGIYELGGPEVHSFRELMQQMLGVIRRRRLVVNIPFWIANIMAGVMELVQTVSLGLVPAMLTRDQVKSLRVDNIVSEGALGFADLGITPVSADAVLPDYLWRFRPAGQYEAIKESAGNLRPN</sequence>
<dbReference type="Pfam" id="PF01370">
    <property type="entry name" value="Epimerase"/>
    <property type="match status" value="1"/>
</dbReference>
<dbReference type="PANTHER" id="PTHR12126">
    <property type="entry name" value="NADH-UBIQUINONE OXIDOREDUCTASE 39 KDA SUBUNIT-RELATED"/>
    <property type="match status" value="1"/>
</dbReference>
<dbReference type="Proteomes" id="UP000193827">
    <property type="component" value="Unassembled WGS sequence"/>
</dbReference>
<feature type="domain" description="NAD-dependent epimerase/dehydratase" evidence="1">
    <location>
        <begin position="5"/>
        <end position="202"/>
    </location>
</feature>
<dbReference type="OrthoDB" id="9776313at2"/>
<organism evidence="2 3">
    <name type="scientific">Roseovarius litorisediminis</name>
    <dbReference type="NCBI Taxonomy" id="1312363"/>
    <lineage>
        <taxon>Bacteria</taxon>
        <taxon>Pseudomonadati</taxon>
        <taxon>Pseudomonadota</taxon>
        <taxon>Alphaproteobacteria</taxon>
        <taxon>Rhodobacterales</taxon>
        <taxon>Roseobacteraceae</taxon>
        <taxon>Roseovarius</taxon>
    </lineage>
</organism>
<protein>
    <submittedName>
        <fullName evidence="2">dTDP-4-dehydrorhamnose reductase</fullName>
        <ecNumber evidence="2">1.1.1.133</ecNumber>
    </submittedName>
</protein>
<dbReference type="InterPro" id="IPR001509">
    <property type="entry name" value="Epimerase_deHydtase"/>
</dbReference>
<keyword evidence="2" id="KW-0560">Oxidoreductase</keyword>
<evidence type="ECO:0000259" key="1">
    <source>
        <dbReference type="Pfam" id="PF01370"/>
    </source>
</evidence>
<dbReference type="InterPro" id="IPR051207">
    <property type="entry name" value="ComplexI_NDUFA9_subunit"/>
</dbReference>
<accession>A0A1Y5RI63</accession>
<dbReference type="SUPFAM" id="SSF51735">
    <property type="entry name" value="NAD(P)-binding Rossmann-fold domains"/>
    <property type="match status" value="1"/>
</dbReference>
<evidence type="ECO:0000313" key="2">
    <source>
        <dbReference type="EMBL" id="SLN18145.1"/>
    </source>
</evidence>
<dbReference type="CDD" id="cd05271">
    <property type="entry name" value="NDUFA9_like_SDR_a"/>
    <property type="match status" value="1"/>
</dbReference>